<feature type="transmembrane region" description="Helical" evidence="1">
    <location>
        <begin position="37"/>
        <end position="55"/>
    </location>
</feature>
<feature type="transmembrane region" description="Helical" evidence="1">
    <location>
        <begin position="62"/>
        <end position="82"/>
    </location>
</feature>
<evidence type="ECO:0000256" key="1">
    <source>
        <dbReference type="SAM" id="Phobius"/>
    </source>
</evidence>
<gene>
    <name evidence="2" type="ORF">DBZ45_07140</name>
</gene>
<reference evidence="2 3" key="1">
    <citation type="submission" date="2018-04" db="EMBL/GenBank/DDBJ databases">
        <title>Bacteria isolated from cave deposits of Manipur.</title>
        <authorList>
            <person name="Sahoo D."/>
            <person name="Sarangthem I."/>
            <person name="Nandeibam J."/>
        </authorList>
    </citation>
    <scope>NUCLEOTIDE SEQUENCE [LARGE SCALE GENOMIC DNA]</scope>
    <source>
        <strain evidence="3">mrc11</strain>
    </source>
</reference>
<organism evidence="2 3">
    <name type="scientific">Arthrobacter globiformis</name>
    <dbReference type="NCBI Taxonomy" id="1665"/>
    <lineage>
        <taxon>Bacteria</taxon>
        <taxon>Bacillati</taxon>
        <taxon>Actinomycetota</taxon>
        <taxon>Actinomycetes</taxon>
        <taxon>Micrococcales</taxon>
        <taxon>Micrococcaceae</taxon>
        <taxon>Arthrobacter</taxon>
    </lineage>
</organism>
<evidence type="ECO:0000313" key="3">
    <source>
        <dbReference type="Proteomes" id="UP000249166"/>
    </source>
</evidence>
<dbReference type="Proteomes" id="UP000249166">
    <property type="component" value="Unassembled WGS sequence"/>
</dbReference>
<accession>A0A328HH31</accession>
<keyword evidence="1" id="KW-0472">Membrane</keyword>
<name>A0A328HH31_ARTGO</name>
<comment type="caution">
    <text evidence="2">The sequence shown here is derived from an EMBL/GenBank/DDBJ whole genome shotgun (WGS) entry which is preliminary data.</text>
</comment>
<dbReference type="AlphaFoldDB" id="A0A328HH31"/>
<proteinExistence type="predicted"/>
<keyword evidence="1" id="KW-0812">Transmembrane</keyword>
<sequence>MELRGPLRLFRAALVMSLAVSLAVAGHVLGGGQLPDIGTVAVTGAVLLAPAAWFARRQLSFAVLFALLGAGQLTLHIAFAALSPGASCLPQLTLTPPTHYGHGGLSCTAAVETMSMDMVAIDDGANSAAMLAGHLLAMLATAWLLRRGEAALWQLLAWLRPLVRLPRPAGLTPARHRPAAWPTVFVAAHRRNLRHDTLRGPPLAALPRTT</sequence>
<feature type="transmembrane region" description="Helical" evidence="1">
    <location>
        <begin position="12"/>
        <end position="31"/>
    </location>
</feature>
<dbReference type="OrthoDB" id="4939448at2"/>
<keyword evidence="1" id="KW-1133">Transmembrane helix</keyword>
<dbReference type="RefSeq" id="WP_111903230.1">
    <property type="nucleotide sequence ID" value="NZ_QLNP01000064.1"/>
</dbReference>
<dbReference type="EMBL" id="QLNP01000064">
    <property type="protein sequence ID" value="RAM37898.1"/>
    <property type="molecule type" value="Genomic_DNA"/>
</dbReference>
<protein>
    <submittedName>
        <fullName evidence="2">Uncharacterized protein</fullName>
    </submittedName>
</protein>
<feature type="transmembrane region" description="Helical" evidence="1">
    <location>
        <begin position="124"/>
        <end position="145"/>
    </location>
</feature>
<evidence type="ECO:0000313" key="2">
    <source>
        <dbReference type="EMBL" id="RAM37898.1"/>
    </source>
</evidence>